<evidence type="ECO:0000256" key="3">
    <source>
        <dbReference type="ARBA" id="ARBA00022448"/>
    </source>
</evidence>
<proteinExistence type="inferred from homology"/>
<keyword evidence="7 13" id="KW-0653">Protein transport</keyword>
<dbReference type="GO" id="GO:0051087">
    <property type="term" value="F:protein-folding chaperone binding"/>
    <property type="evidence" value="ECO:0007669"/>
    <property type="project" value="InterPro"/>
</dbReference>
<evidence type="ECO:0000256" key="7">
    <source>
        <dbReference type="ARBA" id="ARBA00022927"/>
    </source>
</evidence>
<keyword evidence="11 13" id="KW-0472">Membrane</keyword>
<keyword evidence="10 13" id="KW-0496">Mitochondrion</keyword>
<dbReference type="AlphaFoldDB" id="A0A8H3YHR2"/>
<evidence type="ECO:0000256" key="2">
    <source>
        <dbReference type="ARBA" id="ARBA00009597"/>
    </source>
</evidence>
<evidence type="ECO:0000256" key="5">
    <source>
        <dbReference type="ARBA" id="ARBA00022792"/>
    </source>
</evidence>
<name>A0A8H3YHR2_9TREE</name>
<evidence type="ECO:0000256" key="9">
    <source>
        <dbReference type="ARBA" id="ARBA00023010"/>
    </source>
</evidence>
<dbReference type="InterPro" id="IPR017303">
    <property type="entry name" value="Tim44"/>
</dbReference>
<evidence type="ECO:0000256" key="14">
    <source>
        <dbReference type="SAM" id="Coils"/>
    </source>
</evidence>
<keyword evidence="5 13" id="KW-0999">Mitochondrion inner membrane</keyword>
<evidence type="ECO:0000256" key="6">
    <source>
        <dbReference type="ARBA" id="ARBA00022840"/>
    </source>
</evidence>
<reference evidence="16" key="1">
    <citation type="submission" date="2020-07" db="EMBL/GenBank/DDBJ databases">
        <title>Draft Genome Sequence of a Deep-Sea Yeast, Naganishia (Cryptococcus) liquefaciens strain N6.</title>
        <authorList>
            <person name="Han Y.W."/>
            <person name="Kajitani R."/>
            <person name="Morimoto H."/>
            <person name="Parhat M."/>
            <person name="Tsubouchi H."/>
            <person name="Bakenova O."/>
            <person name="Ogata M."/>
            <person name="Argunhan B."/>
            <person name="Aoki R."/>
            <person name="Kajiwara S."/>
            <person name="Itoh T."/>
            <person name="Iwasaki H."/>
        </authorList>
    </citation>
    <scope>NUCLEOTIDE SEQUENCE</scope>
    <source>
        <strain evidence="16">N6</strain>
    </source>
</reference>
<feature type="coiled-coil region" evidence="14">
    <location>
        <begin position="66"/>
        <end position="96"/>
    </location>
</feature>
<dbReference type="Pfam" id="PF04280">
    <property type="entry name" value="Tim44"/>
    <property type="match status" value="1"/>
</dbReference>
<dbReference type="InterPro" id="IPR007379">
    <property type="entry name" value="Tim44-like_dom"/>
</dbReference>
<keyword evidence="3 13" id="KW-0813">Transport</keyword>
<comment type="subcellular location">
    <subcellularLocation>
        <location evidence="1">Mitochondrion inner membrane</location>
        <topology evidence="1">Peripheral membrane protein</topology>
    </subcellularLocation>
</comment>
<evidence type="ECO:0000259" key="15">
    <source>
        <dbReference type="SMART" id="SM00978"/>
    </source>
</evidence>
<dbReference type="InterPro" id="IPR032710">
    <property type="entry name" value="NTF2-like_dom_sf"/>
</dbReference>
<dbReference type="PANTHER" id="PTHR10721:SF1">
    <property type="entry name" value="MITOCHONDRIAL IMPORT INNER MEMBRANE TRANSLOCASE SUBUNIT TIM44"/>
    <property type="match status" value="1"/>
</dbReference>
<dbReference type="FunFam" id="3.10.450.240:FF:000002">
    <property type="entry name" value="Mitochondrial import inner membrane translocase subunit TIM44"/>
    <property type="match status" value="1"/>
</dbReference>
<evidence type="ECO:0000313" key="16">
    <source>
        <dbReference type="EMBL" id="GHJ88452.1"/>
    </source>
</evidence>
<dbReference type="OrthoDB" id="10265990at2759"/>
<feature type="domain" description="Tim44-like" evidence="15">
    <location>
        <begin position="297"/>
        <end position="450"/>
    </location>
</feature>
<dbReference type="EMBL" id="BLZA01000030">
    <property type="protein sequence ID" value="GHJ88452.1"/>
    <property type="molecule type" value="Genomic_DNA"/>
</dbReference>
<dbReference type="PIRSF" id="PIRSF037871">
    <property type="entry name" value="TIM44"/>
    <property type="match status" value="1"/>
</dbReference>
<keyword evidence="9 13" id="KW-0811">Translocation</keyword>
<evidence type="ECO:0000256" key="11">
    <source>
        <dbReference type="ARBA" id="ARBA00023136"/>
    </source>
</evidence>
<dbReference type="InterPro" id="IPR039544">
    <property type="entry name" value="Tim44-like"/>
</dbReference>
<dbReference type="SMART" id="SM00978">
    <property type="entry name" value="Tim44"/>
    <property type="match status" value="1"/>
</dbReference>
<evidence type="ECO:0000256" key="13">
    <source>
        <dbReference type="PIRNR" id="PIRNR037871"/>
    </source>
</evidence>
<sequence>MKSQAAHILKIRRTATATSAIRSQTRFLPSGNSSALRAGTAAFHTSPYLRNGQGSQLPQSPFKVFVQTLKEELQKNRELQDNVKQLQGDVDKLADSEAMKKAKEAYEKARLRSSLENNPRLKAAAEEMKKAGLKISDGVAEALKAVEDSELMRNASIRQLLFIAKASAAVSSGVSTATAPVRNTEAYKALAESVTEVLEESSRYGGYEEKEERRRRRELRMKKAGLQGRKRMAANEAAGEALVLSDKQEKESWTSKLKQNPRIADWLDRYEESESPVVSTLRSVTSTVGSWFDENETAKVIRMIRALDPDFKMDTFQKELREYIIPEVVDAYLGADRETLQMWCGEATYNVLWATMNQYVKQGLVSDSKVLDIRRVEVAQGKILENDVPVFLVTFATQEVLCFRSAKSGEVVVGNPTAVEQCNYAAVLTMVESELDNPETGGWKIVEMARRGSRGYM</sequence>
<organism evidence="16 17">
    <name type="scientific">Naganishia liquefaciens</name>
    <dbReference type="NCBI Taxonomy" id="104408"/>
    <lineage>
        <taxon>Eukaryota</taxon>
        <taxon>Fungi</taxon>
        <taxon>Dikarya</taxon>
        <taxon>Basidiomycota</taxon>
        <taxon>Agaricomycotina</taxon>
        <taxon>Tremellomycetes</taxon>
        <taxon>Filobasidiales</taxon>
        <taxon>Filobasidiaceae</taxon>
        <taxon>Naganishia</taxon>
    </lineage>
</organism>
<evidence type="ECO:0000256" key="8">
    <source>
        <dbReference type="ARBA" id="ARBA00022946"/>
    </source>
</evidence>
<keyword evidence="14" id="KW-0175">Coiled coil</keyword>
<keyword evidence="4" id="KW-0547">Nucleotide-binding</keyword>
<dbReference type="Gene3D" id="3.10.450.240">
    <property type="match status" value="1"/>
</dbReference>
<evidence type="ECO:0000256" key="12">
    <source>
        <dbReference type="ARBA" id="ARBA00074309"/>
    </source>
</evidence>
<dbReference type="Proteomes" id="UP000620104">
    <property type="component" value="Unassembled WGS sequence"/>
</dbReference>
<evidence type="ECO:0000256" key="10">
    <source>
        <dbReference type="ARBA" id="ARBA00023128"/>
    </source>
</evidence>
<dbReference type="GO" id="GO:0030150">
    <property type="term" value="P:protein import into mitochondrial matrix"/>
    <property type="evidence" value="ECO:0007669"/>
    <property type="project" value="InterPro"/>
</dbReference>
<dbReference type="PANTHER" id="PTHR10721">
    <property type="entry name" value="MITOCHONDRIAL IMPORT INNER MEMBRANE TRANSLOCASE SUBUNIT TIM44"/>
    <property type="match status" value="1"/>
</dbReference>
<dbReference type="SUPFAM" id="SSF54427">
    <property type="entry name" value="NTF2-like"/>
    <property type="match status" value="1"/>
</dbReference>
<keyword evidence="8" id="KW-0809">Transit peptide</keyword>
<gene>
    <name evidence="16" type="ORF">NliqN6_4854</name>
</gene>
<evidence type="ECO:0000313" key="17">
    <source>
        <dbReference type="Proteomes" id="UP000620104"/>
    </source>
</evidence>
<accession>A0A8H3YHR2</accession>
<evidence type="ECO:0000256" key="4">
    <source>
        <dbReference type="ARBA" id="ARBA00022741"/>
    </source>
</evidence>
<evidence type="ECO:0000256" key="1">
    <source>
        <dbReference type="ARBA" id="ARBA00004637"/>
    </source>
</evidence>
<keyword evidence="6" id="KW-0067">ATP-binding</keyword>
<keyword evidence="17" id="KW-1185">Reference proteome</keyword>
<comment type="similarity">
    <text evidence="2 13">Belongs to the Tim44 family.</text>
</comment>
<protein>
    <recommendedName>
        <fullName evidence="12 13">Mitochondrial import inner membrane translocase subunit TIM44</fullName>
    </recommendedName>
</protein>
<comment type="caution">
    <text evidence="16">The sequence shown here is derived from an EMBL/GenBank/DDBJ whole genome shotgun (WGS) entry which is preliminary data.</text>
</comment>
<dbReference type="GO" id="GO:0005524">
    <property type="term" value="F:ATP binding"/>
    <property type="evidence" value="ECO:0007669"/>
    <property type="project" value="UniProtKB-KW"/>
</dbReference>
<dbReference type="GO" id="GO:0005743">
    <property type="term" value="C:mitochondrial inner membrane"/>
    <property type="evidence" value="ECO:0007669"/>
    <property type="project" value="UniProtKB-SubCell"/>
</dbReference>
<comment type="function">
    <text evidence="13">Essential component of the PAM complex, a complex required for the translocation of transit peptide-containing proteins from the inner membrane into the mitochondrial matrix in an ATP-dependent manner.</text>
</comment>